<name>A0ABR6NIN0_9SPHN</name>
<reference evidence="6 7" key="1">
    <citation type="submission" date="2020-08" db="EMBL/GenBank/DDBJ databases">
        <title>Exploring microbial biodiversity for novel pathways involved in the catabolism of aromatic compounds derived from lignin.</title>
        <authorList>
            <person name="Elkins J."/>
        </authorList>
    </citation>
    <scope>NUCLEOTIDE SEQUENCE [LARGE SCALE GENOMIC DNA]</scope>
    <source>
        <strain evidence="6 7">B1D3A</strain>
    </source>
</reference>
<evidence type="ECO:0000256" key="2">
    <source>
        <dbReference type="ARBA" id="ARBA00023125"/>
    </source>
</evidence>
<dbReference type="Gene3D" id="1.10.10.10">
    <property type="entry name" value="Winged helix-like DNA-binding domain superfamily/Winged helix DNA-binding domain"/>
    <property type="match status" value="1"/>
</dbReference>
<dbReference type="InterPro" id="IPR005471">
    <property type="entry name" value="Tscrpt_reg_IclR_N"/>
</dbReference>
<evidence type="ECO:0000256" key="1">
    <source>
        <dbReference type="ARBA" id="ARBA00023015"/>
    </source>
</evidence>
<dbReference type="Pfam" id="PF01614">
    <property type="entry name" value="IclR_C"/>
    <property type="match status" value="1"/>
</dbReference>
<dbReference type="PANTHER" id="PTHR30136:SF34">
    <property type="entry name" value="TRANSCRIPTIONAL REGULATOR"/>
    <property type="match status" value="1"/>
</dbReference>
<dbReference type="InterPro" id="IPR029016">
    <property type="entry name" value="GAF-like_dom_sf"/>
</dbReference>
<keyword evidence="1" id="KW-0805">Transcription regulation</keyword>
<dbReference type="InterPro" id="IPR014757">
    <property type="entry name" value="Tscrpt_reg_IclR_C"/>
</dbReference>
<dbReference type="InterPro" id="IPR036388">
    <property type="entry name" value="WH-like_DNA-bd_sf"/>
</dbReference>
<dbReference type="PROSITE" id="PS51077">
    <property type="entry name" value="HTH_ICLR"/>
    <property type="match status" value="1"/>
</dbReference>
<protein>
    <submittedName>
        <fullName evidence="6">IclR family pca regulon transcriptional regulator</fullName>
    </submittedName>
</protein>
<feature type="domain" description="HTH iclR-type" evidence="4">
    <location>
        <begin position="17"/>
        <end position="76"/>
    </location>
</feature>
<dbReference type="InterPro" id="IPR036390">
    <property type="entry name" value="WH_DNA-bd_sf"/>
</dbReference>
<dbReference type="Proteomes" id="UP001138540">
    <property type="component" value="Unassembled WGS sequence"/>
</dbReference>
<keyword evidence="7" id="KW-1185">Reference proteome</keyword>
<evidence type="ECO:0000259" key="4">
    <source>
        <dbReference type="PROSITE" id="PS51077"/>
    </source>
</evidence>
<evidence type="ECO:0000313" key="7">
    <source>
        <dbReference type="Proteomes" id="UP001138540"/>
    </source>
</evidence>
<dbReference type="RefSeq" id="WP_184155442.1">
    <property type="nucleotide sequence ID" value="NZ_JACHKA010000001.1"/>
</dbReference>
<evidence type="ECO:0000256" key="3">
    <source>
        <dbReference type="ARBA" id="ARBA00023163"/>
    </source>
</evidence>
<organism evidence="6 7">
    <name type="scientific">Sphingobium lignivorans</name>
    <dbReference type="NCBI Taxonomy" id="2735886"/>
    <lineage>
        <taxon>Bacteria</taxon>
        <taxon>Pseudomonadati</taxon>
        <taxon>Pseudomonadota</taxon>
        <taxon>Alphaproteobacteria</taxon>
        <taxon>Sphingomonadales</taxon>
        <taxon>Sphingomonadaceae</taxon>
        <taxon>Sphingobium</taxon>
    </lineage>
</organism>
<comment type="caution">
    <text evidence="6">The sequence shown here is derived from an EMBL/GenBank/DDBJ whole genome shotgun (WGS) entry which is preliminary data.</text>
</comment>
<dbReference type="SUPFAM" id="SSF46785">
    <property type="entry name" value="Winged helix' DNA-binding domain"/>
    <property type="match status" value="1"/>
</dbReference>
<sequence>MLDQSDPYSGQSDPSFMLSLARGLEVLRAFEGQASLSNADAARVTGLTRASAGRCLHTLVQLGYVREQGGRFFLTPGLLPLACGYLTSTPLASASQAIANGLRDRLQETVSVGTLDPRDPGRVIYIARAERNQIIAAPLMVGSTLPSHCTSMGRVLLAYLPASVRRGWIDSSVLEARTDRTVVDKGQLSGVLSEVAEQRWALVEGELEIGLRSLAVPVRDRDGAVVAALNIATFSDAHSRDDLIETVLPDLRAAAGQLERAI</sequence>
<dbReference type="PROSITE" id="PS51078">
    <property type="entry name" value="ICLR_ED"/>
    <property type="match status" value="1"/>
</dbReference>
<dbReference type="EMBL" id="JACHKA010000001">
    <property type="protein sequence ID" value="MBB5987135.1"/>
    <property type="molecule type" value="Genomic_DNA"/>
</dbReference>
<feature type="domain" description="IclR-ED" evidence="5">
    <location>
        <begin position="77"/>
        <end position="262"/>
    </location>
</feature>
<evidence type="ECO:0000259" key="5">
    <source>
        <dbReference type="PROSITE" id="PS51078"/>
    </source>
</evidence>
<accession>A0ABR6NIN0</accession>
<dbReference type="Pfam" id="PF09339">
    <property type="entry name" value="HTH_IclR"/>
    <property type="match status" value="1"/>
</dbReference>
<keyword evidence="2" id="KW-0238">DNA-binding</keyword>
<gene>
    <name evidence="6" type="ORF">HNP60_003109</name>
</gene>
<dbReference type="SUPFAM" id="SSF55781">
    <property type="entry name" value="GAF domain-like"/>
    <property type="match status" value="1"/>
</dbReference>
<dbReference type="SMART" id="SM00346">
    <property type="entry name" value="HTH_ICLR"/>
    <property type="match status" value="1"/>
</dbReference>
<proteinExistence type="predicted"/>
<evidence type="ECO:0000313" key="6">
    <source>
        <dbReference type="EMBL" id="MBB5987135.1"/>
    </source>
</evidence>
<dbReference type="Gene3D" id="3.30.450.40">
    <property type="match status" value="1"/>
</dbReference>
<dbReference type="InterPro" id="IPR050707">
    <property type="entry name" value="HTH_MetabolicPath_Reg"/>
</dbReference>
<keyword evidence="3" id="KW-0804">Transcription</keyword>
<dbReference type="PANTHER" id="PTHR30136">
    <property type="entry name" value="HELIX-TURN-HELIX TRANSCRIPTIONAL REGULATOR, ICLR FAMILY"/>
    <property type="match status" value="1"/>
</dbReference>